<dbReference type="PANTHER" id="PTHR48041">
    <property type="entry name" value="ABC TRANSPORTER G FAMILY MEMBER 28"/>
    <property type="match status" value="1"/>
</dbReference>
<sequence>MSSWSLASAVSPTVSGDVIRLNSLKAASDTNIANPTTTITTTTAEPATATTKTVRPTTPVPAKKFITKRPPHLTLRTSSKAHEAPLAETENVVLSSSSIYGTPLSSPESSASAHSNQTSQNSASAATGSASTSSSVFPHEHYKAIKKIDIQFENVRYSSKFGFIKRENKDILLGLTGQFRSGELSAVVGPSGAGKSSLLNIIAGYTSFGYTGDFRINGKPRDLKAYKPNVAFIKQDTTLQPFLSVKEAMHFAANLKIGEHMTPEEKKERVLSILVAIGMFENRNTRTGQLSGGQRKRLAIALELVSNPPVLVLDEPTTGLDSSMCNQLISLLKKLAMEGRNVVCTIHQPSALTLSMFDHLYAIGEGSCIYAGGTQNLVPFLGALNLHCPESYNPLDYLMEIATHDYDTEDESQVEKLIKLMDNGRNDDYRQSRTARVAQLAALKKVEQMMASGLMTPVTAPIMSTSKQSTFNFKPLTTINELSSRIWDSQAAGLGSQETADQKISGGSCCKPKKKKPKPSMSMPTLDLDPAHLCKRENIYATSFWRQLNILLLRTFLLIWRDSSLTTMRFVIHLGIGLLIGFLYYGIGNDAGNSMNIFRYAFYTIMFIMYCAFSGILVKFPLEFPIVSREHFNRWYSLRAYYVAITLADLPIQVICSLLFIVPTYLLTQQPLEPWRFGLFFLIVFMTALVAQSIGLAVGAALSLDLGAILGPFFICPFLAFSGFFLQEKDAPVYLRWFFDVSFLKYSLDGAMLALFGYEREKLECNDFYCHLSRPKHILKTLDMANANYQLSIFFMLGLLVMLRILAFYIMSFRLRLFR</sequence>
<keyword evidence="8 10" id="KW-0472">Membrane</keyword>
<feature type="transmembrane region" description="Helical" evidence="10">
    <location>
        <begin position="679"/>
        <end position="702"/>
    </location>
</feature>
<evidence type="ECO:0000313" key="13">
    <source>
        <dbReference type="Proteomes" id="UP000494163"/>
    </source>
</evidence>
<evidence type="ECO:0000256" key="6">
    <source>
        <dbReference type="ARBA" id="ARBA00022840"/>
    </source>
</evidence>
<keyword evidence="7 10" id="KW-1133">Transmembrane helix</keyword>
<evidence type="ECO:0000256" key="9">
    <source>
        <dbReference type="SAM" id="MobiDB-lite"/>
    </source>
</evidence>
<dbReference type="Gene3D" id="3.40.50.300">
    <property type="entry name" value="P-loop containing nucleotide triphosphate hydrolases"/>
    <property type="match status" value="1"/>
</dbReference>
<comment type="subcellular location">
    <subcellularLocation>
        <location evidence="1">Membrane</location>
        <topology evidence="1">Multi-pass membrane protein</topology>
    </subcellularLocation>
</comment>
<feature type="transmembrane region" description="Helical" evidence="10">
    <location>
        <begin position="708"/>
        <end position="726"/>
    </location>
</feature>
<dbReference type="GO" id="GO:0005524">
    <property type="term" value="F:ATP binding"/>
    <property type="evidence" value="ECO:0007669"/>
    <property type="project" value="UniProtKB-KW"/>
</dbReference>
<dbReference type="SMART" id="SM00382">
    <property type="entry name" value="AAA"/>
    <property type="match status" value="1"/>
</dbReference>
<reference evidence="12 13" key="1">
    <citation type="submission" date="2015-08" db="EMBL/GenBank/DDBJ databases">
        <title>Ancestral chromatin configuration constrains chromatin evolution on differentiating sex chromosomes in Drosophila.</title>
        <authorList>
            <person name="Zhou Q."/>
            <person name="Bachtrog D."/>
        </authorList>
    </citation>
    <scope>NUCLEOTIDE SEQUENCE [LARGE SCALE GENOMIC DNA]</scope>
    <source>
        <tissue evidence="12">Whole larvae</tissue>
    </source>
</reference>
<dbReference type="Pfam" id="PF00005">
    <property type="entry name" value="ABC_tran"/>
    <property type="match status" value="1"/>
</dbReference>
<dbReference type="PROSITE" id="PS50893">
    <property type="entry name" value="ABC_TRANSPORTER_2"/>
    <property type="match status" value="1"/>
</dbReference>
<dbReference type="EMBL" id="CP012523">
    <property type="protein sequence ID" value="ALC38564.1"/>
    <property type="molecule type" value="Genomic_DNA"/>
</dbReference>
<evidence type="ECO:0000256" key="10">
    <source>
        <dbReference type="SAM" id="Phobius"/>
    </source>
</evidence>
<feature type="compositionally biased region" description="Low complexity" evidence="9">
    <location>
        <begin position="105"/>
        <end position="135"/>
    </location>
</feature>
<evidence type="ECO:0000256" key="7">
    <source>
        <dbReference type="ARBA" id="ARBA00022989"/>
    </source>
</evidence>
<name>A0A0M4E8Z1_DROBS</name>
<dbReference type="STRING" id="30019.A0A0M4E8Z1"/>
<keyword evidence="13" id="KW-1185">Reference proteome</keyword>
<dbReference type="InterPro" id="IPR003439">
    <property type="entry name" value="ABC_transporter-like_ATP-bd"/>
</dbReference>
<evidence type="ECO:0000256" key="3">
    <source>
        <dbReference type="ARBA" id="ARBA00022448"/>
    </source>
</evidence>
<evidence type="ECO:0000256" key="5">
    <source>
        <dbReference type="ARBA" id="ARBA00022741"/>
    </source>
</evidence>
<feature type="region of interest" description="Disordered" evidence="9">
    <location>
        <begin position="104"/>
        <end position="135"/>
    </location>
</feature>
<dbReference type="OrthoDB" id="66620at2759"/>
<organism evidence="12 13">
    <name type="scientific">Drosophila busckii</name>
    <name type="common">Fruit fly</name>
    <dbReference type="NCBI Taxonomy" id="30019"/>
    <lineage>
        <taxon>Eukaryota</taxon>
        <taxon>Metazoa</taxon>
        <taxon>Ecdysozoa</taxon>
        <taxon>Arthropoda</taxon>
        <taxon>Hexapoda</taxon>
        <taxon>Insecta</taxon>
        <taxon>Pterygota</taxon>
        <taxon>Neoptera</taxon>
        <taxon>Endopterygota</taxon>
        <taxon>Diptera</taxon>
        <taxon>Brachycera</taxon>
        <taxon>Muscomorpha</taxon>
        <taxon>Ephydroidea</taxon>
        <taxon>Drosophilidae</taxon>
        <taxon>Drosophila</taxon>
    </lineage>
</organism>
<dbReference type="InterPro" id="IPR050352">
    <property type="entry name" value="ABCG_transporters"/>
</dbReference>
<dbReference type="PROSITE" id="PS00211">
    <property type="entry name" value="ABC_TRANSPORTER_1"/>
    <property type="match status" value="1"/>
</dbReference>
<keyword evidence="4 10" id="KW-0812">Transmembrane</keyword>
<evidence type="ECO:0000256" key="1">
    <source>
        <dbReference type="ARBA" id="ARBA00004141"/>
    </source>
</evidence>
<dbReference type="GO" id="GO:0005886">
    <property type="term" value="C:plasma membrane"/>
    <property type="evidence" value="ECO:0007669"/>
    <property type="project" value="TreeGrafter"/>
</dbReference>
<feature type="transmembrane region" description="Helical" evidence="10">
    <location>
        <begin position="789"/>
        <end position="811"/>
    </location>
</feature>
<accession>A0A0M4E8Z1</accession>
<dbReference type="Pfam" id="PF01061">
    <property type="entry name" value="ABC2_membrane"/>
    <property type="match status" value="1"/>
</dbReference>
<protein>
    <submittedName>
        <fullName evidence="12">CG9663</fullName>
    </submittedName>
</protein>
<proteinExistence type="inferred from homology"/>
<feature type="domain" description="ABC transporter" evidence="11">
    <location>
        <begin position="150"/>
        <end position="390"/>
    </location>
</feature>
<evidence type="ECO:0000256" key="8">
    <source>
        <dbReference type="ARBA" id="ARBA00023136"/>
    </source>
</evidence>
<dbReference type="InterPro" id="IPR013525">
    <property type="entry name" value="ABC2_TM"/>
</dbReference>
<comment type="similarity">
    <text evidence="2">Belongs to the ABC transporter superfamily. ABCG family. Eye pigment precursor importer (TC 3.A.1.204) subfamily.</text>
</comment>
<dbReference type="FunFam" id="3.40.50.300:FF:001077">
    <property type="entry name" value="Uncharacterized protein, isoform A"/>
    <property type="match status" value="1"/>
</dbReference>
<dbReference type="CDD" id="cd03213">
    <property type="entry name" value="ABCG_EPDR"/>
    <property type="match status" value="1"/>
</dbReference>
<dbReference type="OMA" id="IFPHEQY"/>
<keyword evidence="3" id="KW-0813">Transport</keyword>
<keyword evidence="5" id="KW-0547">Nucleotide-binding</keyword>
<feature type="transmembrane region" description="Helical" evidence="10">
    <location>
        <begin position="570"/>
        <end position="588"/>
    </location>
</feature>
<dbReference type="InterPro" id="IPR017871">
    <property type="entry name" value="ABC_transporter-like_CS"/>
</dbReference>
<dbReference type="GO" id="GO:0016887">
    <property type="term" value="F:ATP hydrolysis activity"/>
    <property type="evidence" value="ECO:0007669"/>
    <property type="project" value="InterPro"/>
</dbReference>
<gene>
    <name evidence="12" type="ORF">Dbus_chr2Lg649</name>
</gene>
<keyword evidence="6" id="KW-0067">ATP-binding</keyword>
<dbReference type="SUPFAM" id="SSF52540">
    <property type="entry name" value="P-loop containing nucleoside triphosphate hydrolases"/>
    <property type="match status" value="1"/>
</dbReference>
<feature type="region of interest" description="Disordered" evidence="9">
    <location>
        <begin position="493"/>
        <end position="523"/>
    </location>
</feature>
<dbReference type="AlphaFoldDB" id="A0A0M4E8Z1"/>
<evidence type="ECO:0000256" key="4">
    <source>
        <dbReference type="ARBA" id="ARBA00022692"/>
    </source>
</evidence>
<dbReference type="InterPro" id="IPR027417">
    <property type="entry name" value="P-loop_NTPase"/>
</dbReference>
<dbReference type="GO" id="GO:0140359">
    <property type="term" value="F:ABC-type transporter activity"/>
    <property type="evidence" value="ECO:0007669"/>
    <property type="project" value="InterPro"/>
</dbReference>
<feature type="transmembrane region" description="Helical" evidence="10">
    <location>
        <begin position="600"/>
        <end position="620"/>
    </location>
</feature>
<evidence type="ECO:0000313" key="12">
    <source>
        <dbReference type="EMBL" id="ALC38564.1"/>
    </source>
</evidence>
<feature type="transmembrane region" description="Helical" evidence="10">
    <location>
        <begin position="640"/>
        <end position="667"/>
    </location>
</feature>
<feature type="region of interest" description="Disordered" evidence="9">
    <location>
        <begin position="34"/>
        <end position="64"/>
    </location>
</feature>
<dbReference type="Proteomes" id="UP000494163">
    <property type="component" value="Chromosome 2L"/>
</dbReference>
<evidence type="ECO:0000259" key="11">
    <source>
        <dbReference type="PROSITE" id="PS50893"/>
    </source>
</evidence>
<dbReference type="InterPro" id="IPR003593">
    <property type="entry name" value="AAA+_ATPase"/>
</dbReference>
<dbReference type="PANTHER" id="PTHR48041:SF133">
    <property type="entry name" value="GH24286P"/>
    <property type="match status" value="1"/>
</dbReference>
<evidence type="ECO:0000256" key="2">
    <source>
        <dbReference type="ARBA" id="ARBA00005814"/>
    </source>
</evidence>